<feature type="transmembrane region" description="Helical" evidence="1">
    <location>
        <begin position="38"/>
        <end position="57"/>
    </location>
</feature>
<organism evidence="2">
    <name type="scientific">uncultured bacterium AOCefta2</name>
    <dbReference type="NCBI Taxonomy" id="654977"/>
    <lineage>
        <taxon>Bacteria</taxon>
        <taxon>environmental samples</taxon>
    </lineage>
</organism>
<reference evidence="2" key="1">
    <citation type="journal article" date="2010" name="Appl. Environ. Microbiol.">
        <title>Metagenomics Reveals Antibiotic Resistance Genes Encoding Predicted Bifunctional Proteins in Apple Orchard Soil.</title>
        <authorList>
            <person name="Donato J.J."/>
            <person name="Moe L.A."/>
            <person name="Converse B.J."/>
            <person name="Smart K.D."/>
            <person name="Berklein F.C."/>
            <person name="McManus P.S."/>
            <person name="Handelsman J."/>
        </authorList>
    </citation>
    <scope>NUCLEOTIDE SEQUENCE</scope>
</reference>
<keyword evidence="1" id="KW-0812">Transmembrane</keyword>
<protein>
    <submittedName>
        <fullName evidence="2">Parallel beta-helix repeat</fullName>
    </submittedName>
</protein>
<keyword evidence="1" id="KW-1133">Transmembrane helix</keyword>
<dbReference type="EMBL" id="GQ244490">
    <property type="protein sequence ID" value="ACS83708.1"/>
    <property type="molecule type" value="Genomic_DNA"/>
</dbReference>
<gene>
    <name evidence="2" type="ORF">WISOIL_0019</name>
</gene>
<dbReference type="AlphaFoldDB" id="D6MLW8"/>
<evidence type="ECO:0000256" key="1">
    <source>
        <dbReference type="SAM" id="Phobius"/>
    </source>
</evidence>
<keyword evidence="1" id="KW-0472">Membrane</keyword>
<accession>D6MLW8</accession>
<evidence type="ECO:0000313" key="2">
    <source>
        <dbReference type="EMBL" id="ACS83708.1"/>
    </source>
</evidence>
<proteinExistence type="predicted"/>
<name>D6MLW8_9BACT</name>
<sequence length="543" mass="55365">MAIYVRVDVAGYPYHISHRGDPGAKKSSLQMKGKLGRMTRLICLFGMLTGISIYQLAAQPMRFNYQARLTNGSGIPLQGNHAAYFSLFSGGNPTVADDGTLLFKESANLSILNGAMNHEIGTGTNLFGGSLTTLMLRTDDNIYVQVAVDADMPSNVVLPRSRFSSVPYALLSADGERRHQISGPAPIEITQPGSYVLTGNLVVEGEDAITISASHVTLDLNGFTISSTSELNMGSGIMIVSGASDIKIQNGHIAGGVGLDPNNGLYTGPGFYSGIDYSDGNTTAVQVANVSVSGCSGYGLSLPLDKGSFADSCVVQNIDGTGISVNSAKRCEADRCKDVGILAQFASDCSGRSPGPGVGIQSSEEVLNCMGYSISGAGIVAAHVLNSTGNSTSGTGVTGDMVTGCKGLSSNGAGIDGVKVSGSHGFSLTGVGISATVGVSDSLGQCTKGSADGIYCGGTVSNSSGYSESGRGLYAERTAQNCYGQSLGAGVGLETSVAMNCYGKSDTGIGLTFTKVGPNCFGEKTGGSDYVLGSGQAGPKNLP</sequence>